<name>A0A9Y1BQ56_9ARCH</name>
<protein>
    <submittedName>
        <fullName evidence="1">Uncharacterized protein</fullName>
    </submittedName>
</protein>
<dbReference type="Proteomes" id="UP001200513">
    <property type="component" value="Chromosome"/>
</dbReference>
<dbReference type="EMBL" id="CP084167">
    <property type="protein sequence ID" value="UJG42887.1"/>
    <property type="molecule type" value="Genomic_DNA"/>
</dbReference>
<evidence type="ECO:0000313" key="1">
    <source>
        <dbReference type="EMBL" id="UJG42887.1"/>
    </source>
</evidence>
<organism evidence="1">
    <name type="scientific">Candidatus Heimdallarchaeum endolithica</name>
    <dbReference type="NCBI Taxonomy" id="2876572"/>
    <lineage>
        <taxon>Archaea</taxon>
        <taxon>Promethearchaeati</taxon>
        <taxon>Candidatus Heimdallarchaeota</taxon>
        <taxon>Candidatus Heimdallarchaeia (ex Rinke et al. 2021) (nom. nud.)</taxon>
        <taxon>Candidatus Heimdallarchaeales</taxon>
        <taxon>Candidatus Heimdallarchaeaceae</taxon>
        <taxon>Candidatus Heimdallarchaeum</taxon>
    </lineage>
</organism>
<sequence length="52" mass="6293">MHKNKKGKIKVHKGKLDELTLMISRLEKVKDRRRNVLHNREKMSPYCPHNKK</sequence>
<reference evidence="1" key="1">
    <citation type="journal article" date="2022" name="Nat. Microbiol.">
        <title>Unique mobile elements and scalable gene flow at the prokaryote-eukaryote boundary revealed by circularized Asgard archaea genomes.</title>
        <authorList>
            <person name="Wu F."/>
            <person name="Speth D.R."/>
            <person name="Philosof A."/>
            <person name="Cremiere A."/>
            <person name="Narayanan A."/>
            <person name="Barco R.A."/>
            <person name="Connon S.A."/>
            <person name="Amend J.P."/>
            <person name="Antoshechkin I.A."/>
            <person name="Orphan V.J."/>
        </authorList>
    </citation>
    <scope>NUCLEOTIDE SEQUENCE</scope>
    <source>
        <strain evidence="1">PR6</strain>
    </source>
</reference>
<dbReference type="AlphaFoldDB" id="A0A9Y1BQ56"/>
<gene>
    <name evidence="1" type="ORF">K9W46_10965</name>
</gene>
<accession>A0A9Y1BQ56</accession>
<proteinExistence type="predicted"/>